<feature type="binding site" evidence="9">
    <location>
        <begin position="135"/>
        <end position="138"/>
    </location>
    <ligand>
        <name>a ribonucleoside 5'-phosphate</name>
        <dbReference type="ChEBI" id="CHEBI:58043"/>
    </ligand>
</feature>
<feature type="binding site" evidence="9">
    <location>
        <position position="217"/>
    </location>
    <ligand>
        <name>ATP</name>
        <dbReference type="ChEBI" id="CHEBI:30616"/>
    </ligand>
</feature>
<dbReference type="PANTHER" id="PTHR23359">
    <property type="entry name" value="NUCLEOTIDE KINASE"/>
    <property type="match status" value="1"/>
</dbReference>
<evidence type="ECO:0000256" key="7">
    <source>
        <dbReference type="ARBA" id="ARBA00023242"/>
    </source>
</evidence>
<comment type="subunit">
    <text evidence="9">Monomer.</text>
</comment>
<dbReference type="EMBL" id="JAINDJ010000005">
    <property type="protein sequence ID" value="KAG9445686.1"/>
    <property type="molecule type" value="Genomic_DNA"/>
</dbReference>
<dbReference type="HAMAP" id="MF_03172">
    <property type="entry name" value="Adenylate_kinase_UMP_CMP_kin"/>
    <property type="match status" value="1"/>
</dbReference>
<dbReference type="InterPro" id="IPR000850">
    <property type="entry name" value="Adenylat/UMP-CMP_kin"/>
</dbReference>
<feature type="binding site" evidence="9">
    <location>
        <position position="174"/>
    </location>
    <ligand>
        <name>ATP</name>
        <dbReference type="ChEBI" id="CHEBI:30616"/>
    </ligand>
</feature>
<organism evidence="10 11">
    <name type="scientific">Aristolochia fimbriata</name>
    <name type="common">White veined hardy Dutchman's pipe vine</name>
    <dbReference type="NCBI Taxonomy" id="158543"/>
    <lineage>
        <taxon>Eukaryota</taxon>
        <taxon>Viridiplantae</taxon>
        <taxon>Streptophyta</taxon>
        <taxon>Embryophyta</taxon>
        <taxon>Tracheophyta</taxon>
        <taxon>Spermatophyta</taxon>
        <taxon>Magnoliopsida</taxon>
        <taxon>Magnoliidae</taxon>
        <taxon>Piperales</taxon>
        <taxon>Aristolochiaceae</taxon>
        <taxon>Aristolochia</taxon>
    </lineage>
</organism>
<feature type="binding site" evidence="9">
    <location>
        <begin position="61"/>
        <end position="66"/>
    </location>
    <ligand>
        <name>ATP</name>
        <dbReference type="ChEBI" id="CHEBI:30616"/>
    </ligand>
</feature>
<protein>
    <recommendedName>
        <fullName evidence="9">UMP-CMP kinase</fullName>
        <ecNumber evidence="9">2.7.4.14</ecNumber>
    </recommendedName>
    <alternativeName>
        <fullName evidence="9">Deoxycytidylate kinase</fullName>
        <shortName evidence="9">CK</shortName>
        <shortName evidence="9">dCMP kinase</shortName>
    </alternativeName>
    <alternativeName>
        <fullName evidence="9">Uridine monophosphate/cytidine monophosphate kinase</fullName>
        <shortName evidence="9">UMP/CMP kinase</shortName>
        <shortName evidence="9">UMP/CMPK</shortName>
    </alternativeName>
</protein>
<dbReference type="InterPro" id="IPR027417">
    <property type="entry name" value="P-loop_NTPase"/>
</dbReference>
<dbReference type="GO" id="GO:0006207">
    <property type="term" value="P:'de novo' pyrimidine nucleobase biosynthetic process"/>
    <property type="evidence" value="ECO:0007669"/>
    <property type="project" value="InterPro"/>
</dbReference>
<sequence>MWRQLRLLSPFVAPLKSSFRQVPYTWSLMETFSADTANMAEEKSFSRMKNLFLAFVLGGPGSGKGTQCERIVETYGFTHLSAGDLLRREIASNSEHGAAILDIIKEGKIVPSNVTVKLIQRELESSESSRFLIDGFPRSDENRIAFEQIIGREPDLVLFFDCPEEEMVKRVLSRNQGRVDDNIETIKKRLTVFQELNLPVVNYYAEKGKLHKVSAVGTVDEIFERVQQIFSNYKCLLDQSSDENFPVMSTALHKQ</sequence>
<dbReference type="NCBIfam" id="TIGR01359">
    <property type="entry name" value="UMP_CMP_kin_fam"/>
    <property type="match status" value="1"/>
</dbReference>
<dbReference type="InterPro" id="IPR033690">
    <property type="entry name" value="Adenylat_kinase_CS"/>
</dbReference>
<keyword evidence="11" id="KW-1185">Reference proteome</keyword>
<dbReference type="GO" id="GO:0019205">
    <property type="term" value="F:nucleobase-containing compound kinase activity"/>
    <property type="evidence" value="ECO:0007669"/>
    <property type="project" value="InterPro"/>
</dbReference>
<gene>
    <name evidence="10" type="ORF">H6P81_011814</name>
</gene>
<comment type="similarity">
    <text evidence="9">Belongs to the adenylate kinase family. UMP-CMP kinase subfamily.</text>
</comment>
<dbReference type="AlphaFoldDB" id="A0AAV7EBA8"/>
<keyword evidence="1 9" id="KW-0963">Cytoplasm</keyword>
<name>A0AAV7EBA8_ARIFI</name>
<evidence type="ECO:0000256" key="9">
    <source>
        <dbReference type="HAMAP-Rule" id="MF_03172"/>
    </source>
</evidence>
<evidence type="ECO:0000313" key="10">
    <source>
        <dbReference type="EMBL" id="KAG9445686.1"/>
    </source>
</evidence>
<feature type="binding site" evidence="9">
    <location>
        <position position="87"/>
    </location>
    <ligand>
        <name>a ribonucleoside 5'-phosphate</name>
        <dbReference type="ChEBI" id="CHEBI:58043"/>
    </ligand>
</feature>
<dbReference type="Proteomes" id="UP000825729">
    <property type="component" value="Unassembled WGS sequence"/>
</dbReference>
<dbReference type="GO" id="GO:0009123">
    <property type="term" value="P:nucleoside monophosphate metabolic process"/>
    <property type="evidence" value="ECO:0007669"/>
    <property type="project" value="UniProtKB-ARBA"/>
</dbReference>
<evidence type="ECO:0000256" key="1">
    <source>
        <dbReference type="ARBA" id="ARBA00022490"/>
    </source>
</evidence>
<keyword evidence="7 9" id="KW-0539">Nucleus</keyword>
<keyword evidence="3 9" id="KW-0547">Nucleotide-binding</keyword>
<dbReference type="HAMAP" id="MF_00235">
    <property type="entry name" value="Adenylate_kinase_Adk"/>
    <property type="match status" value="1"/>
</dbReference>
<feature type="binding site" evidence="9">
    <location>
        <position position="142"/>
    </location>
    <ligand>
        <name>CMP</name>
        <dbReference type="ChEBI" id="CHEBI:60377"/>
    </ligand>
</feature>
<evidence type="ECO:0000256" key="8">
    <source>
        <dbReference type="ARBA" id="ARBA00048116"/>
    </source>
</evidence>
<comment type="caution">
    <text evidence="9">Lacks conserved residue(s) required for the propagation of feature annotation.</text>
</comment>
<dbReference type="SUPFAM" id="SSF52540">
    <property type="entry name" value="P-loop containing nucleoside triphosphate hydrolases"/>
    <property type="match status" value="1"/>
</dbReference>
<comment type="catalytic activity">
    <reaction evidence="8 9">
        <text>UMP + ATP = UDP + ADP</text>
        <dbReference type="Rhea" id="RHEA:24400"/>
        <dbReference type="ChEBI" id="CHEBI:30616"/>
        <dbReference type="ChEBI" id="CHEBI:57865"/>
        <dbReference type="ChEBI" id="CHEBI:58223"/>
        <dbReference type="ChEBI" id="CHEBI:456216"/>
        <dbReference type="EC" id="2.7.4.14"/>
    </reaction>
</comment>
<evidence type="ECO:0000256" key="6">
    <source>
        <dbReference type="ARBA" id="ARBA00022975"/>
    </source>
</evidence>
<dbReference type="GO" id="GO:0006221">
    <property type="term" value="P:pyrimidine nucleotide biosynthetic process"/>
    <property type="evidence" value="ECO:0007669"/>
    <property type="project" value="UniProtKB-UniRule"/>
</dbReference>
<comment type="catalytic activity">
    <reaction evidence="9">
        <text>CMP + ATP = CDP + ADP</text>
        <dbReference type="Rhea" id="RHEA:11600"/>
        <dbReference type="ChEBI" id="CHEBI:30616"/>
        <dbReference type="ChEBI" id="CHEBI:58069"/>
        <dbReference type="ChEBI" id="CHEBI:60377"/>
        <dbReference type="ChEBI" id="CHEBI:456216"/>
        <dbReference type="EC" id="2.7.4.14"/>
    </reaction>
</comment>
<dbReference type="FunFam" id="3.40.50.300:FF:000315">
    <property type="entry name" value="Adenylate kinase 1"/>
    <property type="match status" value="1"/>
</dbReference>
<keyword evidence="5 9" id="KW-0067">ATP-binding</keyword>
<comment type="domain">
    <text evidence="9">Consists of three domains, a large central CORE domain and two small peripheral domains, NMPbind and LID, which undergo movements during catalysis. The LID domain closes over the site of phosphoryl transfer upon ATP binding. Assembling and dissambling the active center during each catalytic cycle provides an effective means to prevent ATP hydrolysis.</text>
</comment>
<evidence type="ECO:0000256" key="2">
    <source>
        <dbReference type="ARBA" id="ARBA00022679"/>
    </source>
</evidence>
<comment type="subcellular location">
    <subcellularLocation>
        <location evidence="9">Cytoplasm</location>
    </subcellularLocation>
    <subcellularLocation>
        <location evidence="9">Nucleus</location>
    </subcellularLocation>
</comment>
<dbReference type="GO" id="GO:0016776">
    <property type="term" value="F:phosphotransferase activity, phosphate group as acceptor"/>
    <property type="evidence" value="ECO:0007669"/>
    <property type="project" value="InterPro"/>
</dbReference>
<dbReference type="GO" id="GO:0005634">
    <property type="term" value="C:nucleus"/>
    <property type="evidence" value="ECO:0007669"/>
    <property type="project" value="UniProtKB-SubCell"/>
</dbReference>
<dbReference type="CDD" id="cd01428">
    <property type="entry name" value="ADK"/>
    <property type="match status" value="1"/>
</dbReference>
<comment type="caution">
    <text evidence="10">The sequence shown here is derived from an EMBL/GenBank/DDBJ whole genome shotgun (WGS) entry which is preliminary data.</text>
</comment>
<evidence type="ECO:0000256" key="5">
    <source>
        <dbReference type="ARBA" id="ARBA00022840"/>
    </source>
</evidence>
<dbReference type="GO" id="GO:0005524">
    <property type="term" value="F:ATP binding"/>
    <property type="evidence" value="ECO:0007669"/>
    <property type="project" value="UniProtKB-KW"/>
</dbReference>
<feature type="binding site" evidence="9">
    <location>
        <begin position="108"/>
        <end position="110"/>
    </location>
    <ligand>
        <name>a ribonucleoside 5'-phosphate</name>
        <dbReference type="ChEBI" id="CHEBI:58043"/>
    </ligand>
</feature>
<proteinExistence type="inferred from homology"/>
<feature type="binding site" evidence="9">
    <location>
        <position position="178"/>
    </location>
    <ligand>
        <name>a ribonucleoside 5'-phosphate</name>
        <dbReference type="ChEBI" id="CHEBI:58043"/>
    </ligand>
</feature>
<evidence type="ECO:0000256" key="4">
    <source>
        <dbReference type="ARBA" id="ARBA00022777"/>
    </source>
</evidence>
<accession>A0AAV7EBA8</accession>
<evidence type="ECO:0000313" key="11">
    <source>
        <dbReference type="Proteomes" id="UP000825729"/>
    </source>
</evidence>
<keyword evidence="4 9" id="KW-0418">Kinase</keyword>
<feature type="binding site" evidence="9">
    <location>
        <position position="189"/>
    </location>
    <ligand>
        <name>a ribonucleoside 5'-phosphate</name>
        <dbReference type="ChEBI" id="CHEBI:58043"/>
    </ligand>
</feature>
<dbReference type="Gene3D" id="3.40.50.300">
    <property type="entry name" value="P-loop containing nucleotide triphosphate hydrolases"/>
    <property type="match status" value="1"/>
</dbReference>
<reference evidence="10 11" key="1">
    <citation type="submission" date="2021-07" db="EMBL/GenBank/DDBJ databases">
        <title>The Aristolochia fimbriata genome: insights into angiosperm evolution, floral development and chemical biosynthesis.</title>
        <authorList>
            <person name="Jiao Y."/>
        </authorList>
    </citation>
    <scope>NUCLEOTIDE SEQUENCE [LARGE SCALE GENOMIC DNA]</scope>
    <source>
        <strain evidence="10">IBCAS-2021</strain>
        <tissue evidence="10">Leaf</tissue>
    </source>
</reference>
<comment type="catalytic activity">
    <reaction evidence="9">
        <text>dCMP + ATP = dCDP + ADP</text>
        <dbReference type="Rhea" id="RHEA:25094"/>
        <dbReference type="ChEBI" id="CHEBI:30616"/>
        <dbReference type="ChEBI" id="CHEBI:57566"/>
        <dbReference type="ChEBI" id="CHEBI:58593"/>
        <dbReference type="ChEBI" id="CHEBI:456216"/>
        <dbReference type="EC" id="2.7.4.14"/>
    </reaction>
</comment>
<comment type="function">
    <text evidence="9">Catalyzes the phosphorylation of pyrimidine nucleoside monophosphates at the expense of ATP. Plays an important role in de novo pyrimidine nucleotide biosynthesis. Has preference for UMP and CMP as phosphate acceptors.</text>
</comment>
<dbReference type="Pfam" id="PF00406">
    <property type="entry name" value="ADK"/>
    <property type="match status" value="1"/>
</dbReference>
<keyword evidence="6 9" id="KW-0665">Pyrimidine biosynthesis</keyword>
<comment type="cofactor">
    <cofactor evidence="9">
        <name>Mg(2+)</name>
        <dbReference type="ChEBI" id="CHEBI:18420"/>
    </cofactor>
    <text evidence="9">Binds 1 Mg(2+) ion per monomer.</text>
</comment>
<dbReference type="GO" id="GO:0005737">
    <property type="term" value="C:cytoplasm"/>
    <property type="evidence" value="ECO:0007669"/>
    <property type="project" value="UniProtKB-SubCell"/>
</dbReference>
<dbReference type="InterPro" id="IPR006266">
    <property type="entry name" value="UMP_CMP_kinase"/>
</dbReference>
<dbReference type="EC" id="2.7.4.14" evidence="9"/>
<evidence type="ECO:0000256" key="3">
    <source>
        <dbReference type="ARBA" id="ARBA00022741"/>
    </source>
</evidence>
<keyword evidence="2 9" id="KW-0808">Transferase</keyword>
<dbReference type="PROSITE" id="PS00113">
    <property type="entry name" value="ADENYLATE_KINASE"/>
    <property type="match status" value="1"/>
</dbReference>
<dbReference type="PRINTS" id="PR00094">
    <property type="entry name" value="ADENYLTKNASE"/>
</dbReference>